<dbReference type="AlphaFoldDB" id="A0A2G4SPT4"/>
<dbReference type="EMBL" id="KZ303854">
    <property type="protein sequence ID" value="PHZ10787.1"/>
    <property type="molecule type" value="Genomic_DNA"/>
</dbReference>
<evidence type="ECO:0000256" key="1">
    <source>
        <dbReference type="SAM" id="Phobius"/>
    </source>
</evidence>
<keyword evidence="1" id="KW-0812">Transmembrane</keyword>
<dbReference type="GeneID" id="35446119"/>
<accession>A0A2G4SPT4</accession>
<keyword evidence="3" id="KW-1185">Reference proteome</keyword>
<proteinExistence type="predicted"/>
<name>A0A2G4SPT4_RHIZD</name>
<feature type="transmembrane region" description="Helical" evidence="1">
    <location>
        <begin position="41"/>
        <end position="58"/>
    </location>
</feature>
<dbReference type="RefSeq" id="XP_023464495.1">
    <property type="nucleotide sequence ID" value="XM_023615130.1"/>
</dbReference>
<evidence type="ECO:0000313" key="2">
    <source>
        <dbReference type="EMBL" id="PHZ10787.1"/>
    </source>
</evidence>
<organism evidence="2 3">
    <name type="scientific">Rhizopus microsporus ATCC 52813</name>
    <dbReference type="NCBI Taxonomy" id="1340429"/>
    <lineage>
        <taxon>Eukaryota</taxon>
        <taxon>Fungi</taxon>
        <taxon>Fungi incertae sedis</taxon>
        <taxon>Mucoromycota</taxon>
        <taxon>Mucoromycotina</taxon>
        <taxon>Mucoromycetes</taxon>
        <taxon>Mucorales</taxon>
        <taxon>Mucorineae</taxon>
        <taxon>Rhizopodaceae</taxon>
        <taxon>Rhizopus</taxon>
    </lineage>
</organism>
<gene>
    <name evidence="2" type="ORF">RHIMIDRAFT_34548</name>
</gene>
<protein>
    <submittedName>
        <fullName evidence="2">Uncharacterized protein</fullName>
    </submittedName>
</protein>
<evidence type="ECO:0000313" key="3">
    <source>
        <dbReference type="Proteomes" id="UP000242254"/>
    </source>
</evidence>
<keyword evidence="1" id="KW-0472">Membrane</keyword>
<reference evidence="2 3" key="1">
    <citation type="journal article" date="2016" name="Proc. Natl. Acad. Sci. U.S.A.">
        <title>Lipid metabolic changes in an early divergent fungus govern the establishment of a mutualistic symbiosis with endobacteria.</title>
        <authorList>
            <person name="Lastovetsky O.A."/>
            <person name="Gaspar M.L."/>
            <person name="Mondo S.J."/>
            <person name="LaButti K.M."/>
            <person name="Sandor L."/>
            <person name="Grigoriev I.V."/>
            <person name="Henry S.A."/>
            <person name="Pawlowska T.E."/>
        </authorList>
    </citation>
    <scope>NUCLEOTIDE SEQUENCE [LARGE SCALE GENOMIC DNA]</scope>
    <source>
        <strain evidence="2 3">ATCC 52813</strain>
    </source>
</reference>
<dbReference type="Proteomes" id="UP000242254">
    <property type="component" value="Unassembled WGS sequence"/>
</dbReference>
<sequence>MIASSKKRKISQSQWCFAMAKVTFRTTNVAAPLGRLYNKKLNLVMSLVYCILLNLINIPKHCSFFNLL</sequence>
<keyword evidence="1" id="KW-1133">Transmembrane helix</keyword>